<dbReference type="EMBL" id="KI546140">
    <property type="protein sequence ID" value="EST43221.1"/>
    <property type="molecule type" value="Genomic_DNA"/>
</dbReference>
<dbReference type="InterPro" id="IPR001005">
    <property type="entry name" value="SANT/Myb"/>
</dbReference>
<evidence type="ECO:0000313" key="1">
    <source>
        <dbReference type="EMBL" id="EST43221.1"/>
    </source>
</evidence>
<dbReference type="SUPFAM" id="SSF46689">
    <property type="entry name" value="Homeodomain-like"/>
    <property type="match status" value="1"/>
</dbReference>
<sequence>MNKYHKWSNNEVNELMSAVHQATGVNGRISWKQVAECVKYGSECQLKRQYNNIKCRGKGVLQNSAIFKREENIIINQIISIMSTM</sequence>
<evidence type="ECO:0000313" key="2">
    <source>
        <dbReference type="EMBL" id="KAH0571797.1"/>
    </source>
</evidence>
<protein>
    <recommendedName>
        <fullName evidence="4">Myb-like DNA-binding domain-containing protein</fullName>
    </recommendedName>
</protein>
<evidence type="ECO:0000313" key="3">
    <source>
        <dbReference type="Proteomes" id="UP000018208"/>
    </source>
</evidence>
<dbReference type="VEuPathDB" id="GiardiaDB:SS50377_25993"/>
<accession>V6LHQ3</accession>
<gene>
    <name evidence="1" type="ORF">SS50377_17085</name>
    <name evidence="2" type="ORF">SS50377_25993</name>
</gene>
<dbReference type="Gene3D" id="1.10.10.60">
    <property type="entry name" value="Homeodomain-like"/>
    <property type="match status" value="1"/>
</dbReference>
<evidence type="ECO:0008006" key="4">
    <source>
        <dbReference type="Google" id="ProtNLM"/>
    </source>
</evidence>
<reference evidence="1 2" key="1">
    <citation type="journal article" date="2014" name="PLoS Genet.">
        <title>The Genome of Spironucleus salmonicida Highlights a Fish Pathogen Adapted to Fluctuating Environments.</title>
        <authorList>
            <person name="Xu F."/>
            <person name="Jerlstrom-Hultqvist J."/>
            <person name="Einarsson E."/>
            <person name="Astvaldsson A."/>
            <person name="Svard S.G."/>
            <person name="Andersson J.O."/>
        </authorList>
    </citation>
    <scope>NUCLEOTIDE SEQUENCE</scope>
    <source>
        <strain evidence="2">ATCC 50377</strain>
    </source>
</reference>
<dbReference type="InterPro" id="IPR009057">
    <property type="entry name" value="Homeodomain-like_sf"/>
</dbReference>
<proteinExistence type="predicted"/>
<organism evidence="1">
    <name type="scientific">Spironucleus salmonicida</name>
    <dbReference type="NCBI Taxonomy" id="348837"/>
    <lineage>
        <taxon>Eukaryota</taxon>
        <taxon>Metamonada</taxon>
        <taxon>Diplomonadida</taxon>
        <taxon>Hexamitidae</taxon>
        <taxon>Hexamitinae</taxon>
        <taxon>Spironucleus</taxon>
    </lineage>
</organism>
<name>V6LHQ3_9EUKA</name>
<dbReference type="CDD" id="cd00167">
    <property type="entry name" value="SANT"/>
    <property type="match status" value="1"/>
</dbReference>
<reference evidence="2" key="2">
    <citation type="submission" date="2020-12" db="EMBL/GenBank/DDBJ databases">
        <title>New Spironucleus salmonicida genome in near-complete chromosomes.</title>
        <authorList>
            <person name="Xu F."/>
            <person name="Kurt Z."/>
            <person name="Jimenez-Gonzalez A."/>
            <person name="Astvaldsson A."/>
            <person name="Andersson J.O."/>
            <person name="Svard S.G."/>
        </authorList>
    </citation>
    <scope>NUCLEOTIDE SEQUENCE</scope>
    <source>
        <strain evidence="2">ATCC 50377</strain>
    </source>
</reference>
<dbReference type="Proteomes" id="UP000018208">
    <property type="component" value="Unassembled WGS sequence"/>
</dbReference>
<dbReference type="EMBL" id="AUWU02000006">
    <property type="protein sequence ID" value="KAH0571797.1"/>
    <property type="molecule type" value="Genomic_DNA"/>
</dbReference>
<dbReference type="AlphaFoldDB" id="V6LHQ3"/>
<keyword evidence="3" id="KW-1185">Reference proteome</keyword>